<evidence type="ECO:0000259" key="2">
    <source>
        <dbReference type="Pfam" id="PF13086"/>
    </source>
</evidence>
<feature type="compositionally biased region" description="Basic residues" evidence="1">
    <location>
        <begin position="792"/>
        <end position="806"/>
    </location>
</feature>
<accession>A0AAV4UIY8</accession>
<feature type="compositionally biased region" description="Basic and acidic residues" evidence="1">
    <location>
        <begin position="358"/>
        <end position="376"/>
    </location>
</feature>
<evidence type="ECO:0000313" key="3">
    <source>
        <dbReference type="EMBL" id="GIY57717.1"/>
    </source>
</evidence>
<dbReference type="Gene3D" id="3.40.50.300">
    <property type="entry name" value="P-loop containing nucleotide triphosphate hydrolases"/>
    <property type="match status" value="1"/>
</dbReference>
<evidence type="ECO:0000313" key="4">
    <source>
        <dbReference type="Proteomes" id="UP001054945"/>
    </source>
</evidence>
<gene>
    <name evidence="3" type="primary">AVEN_77924_1</name>
    <name evidence="3" type="ORF">CEXT_122551</name>
</gene>
<evidence type="ECO:0000256" key="1">
    <source>
        <dbReference type="SAM" id="MobiDB-lite"/>
    </source>
</evidence>
<sequence length="1216" mass="138277">MKIDAILENSSSSIKFSKNTNVINAVDDDKLHLSNLNDFSEVQKYSNNDVSNKEMSCDIQNSLIESKSLNKCNHSTLQISKEKCIQNSFDYNTESQMYKLPPKLSIDSTESLSRISHQEFTKTGSEGNELPHLEYSVSEGVLSNRCSNENEKLVKHAFPEERAVNDLIDEKVSPSLSFLQQNRANMENKEFLPTFNAQNSISSPVLNMVNVPTTELLKILQTVNNLPSSEFSHKSLSKNKNYSPNSAPQIIDYDHGMSSDNRHLNLDRENSYSKESFLKFPVVHDYGHKPIKDTNKDNCNSKEVFPTARNTVSITESTVSTCSKSEYSSDTDVDCSNDVPGSPFESHCDDQNANISKKNPDEKKEETVKSSEDKDCKNIPQYKSRWEKIMERKSLENSSKEKFNEHLLKDYFPIQSLKQKSNIQKPIAHVQPCSKISPKNIPHVNKSLFSKETFKKDKIHSSKSKAIVDKNNSSTKNKSLEEASNLFKKDKIVKKKPAKHFVDNKKRENSSITLNKIVTQKKTKLSNDNERNRENSSTARLLNRITNRGSFLTQASVNQSPKSKIYTHKKNKNKNKGVSKGKIYADELHMMIHSPKIEIPSINKAAASHVSKSNDNNRKIASFTELNMERVMSPSENSVENSLICQNFADSNKTVISLAYDNSFKSSKHYSNSFISESVSSNLPSVFQNTSQDNNCFPFDLPFSSSLKIGVKRPLLGRRTLLPTPSFHTYKNINKDEFWTSSPNLNTPRNDFDNEISSPIQSPLLTDSSVDFNVNSPYFSSPHSVHLPSSHMHNRNNHHRHSRSRQSKCVCLPPRLLKTSVGNAVFDTINVLLLILEWNVDWLAQQQKFMILLLYQHRPKKKIVNVYENRDEYYNTYFPLMLLETWQRIYMSWTHLHQASPYFCEITSYKVETHSIKVECQAVFRSSDAERGYFPEEGNIIMVKFGTKDKGGIKILGYIKDVKVKLFDAGNDPQNMSYQALKYTSGESLKLLLLTFTSVYTSEDFDMSHLVRIQVLCSVKSTLKQNDAMLNIKDSPLFKNILNPLSDGLRTATVAMRTVDPVIIKDNVSKSVKDILQGKPTDVHQKLRKYLLDDLAAKTLNEGHLINEESKGRLLENTKIDIIKNCDVILSLIRNSHNDFVAKACEDDDCIAQMCCIIDEANLCTEPEILIPLLYGMSKLILIGDPDVHAKVCSKTAVNFDYNRSLFHRAYELDQL</sequence>
<feature type="region of interest" description="Disordered" evidence="1">
    <location>
        <begin position="230"/>
        <end position="249"/>
    </location>
</feature>
<reference evidence="3 4" key="1">
    <citation type="submission" date="2021-06" db="EMBL/GenBank/DDBJ databases">
        <title>Caerostris extrusa draft genome.</title>
        <authorList>
            <person name="Kono N."/>
            <person name="Arakawa K."/>
        </authorList>
    </citation>
    <scope>NUCLEOTIDE SEQUENCE [LARGE SCALE GENOMIC DNA]</scope>
</reference>
<feature type="compositionally biased region" description="Polar residues" evidence="1">
    <location>
        <begin position="238"/>
        <end position="248"/>
    </location>
</feature>
<dbReference type="InterPro" id="IPR041677">
    <property type="entry name" value="DNA2/NAM7_AAA_11"/>
</dbReference>
<dbReference type="EMBL" id="BPLR01012952">
    <property type="protein sequence ID" value="GIY57717.1"/>
    <property type="molecule type" value="Genomic_DNA"/>
</dbReference>
<organism evidence="3 4">
    <name type="scientific">Caerostris extrusa</name>
    <name type="common">Bark spider</name>
    <name type="synonym">Caerostris bankana</name>
    <dbReference type="NCBI Taxonomy" id="172846"/>
    <lineage>
        <taxon>Eukaryota</taxon>
        <taxon>Metazoa</taxon>
        <taxon>Ecdysozoa</taxon>
        <taxon>Arthropoda</taxon>
        <taxon>Chelicerata</taxon>
        <taxon>Arachnida</taxon>
        <taxon>Araneae</taxon>
        <taxon>Araneomorphae</taxon>
        <taxon>Entelegynae</taxon>
        <taxon>Araneoidea</taxon>
        <taxon>Araneidae</taxon>
        <taxon>Caerostris</taxon>
    </lineage>
</organism>
<proteinExistence type="predicted"/>
<comment type="caution">
    <text evidence="3">The sequence shown here is derived from an EMBL/GenBank/DDBJ whole genome shotgun (WGS) entry which is preliminary data.</text>
</comment>
<name>A0AAV4UIY8_CAEEX</name>
<dbReference type="GO" id="GO:0004386">
    <property type="term" value="F:helicase activity"/>
    <property type="evidence" value="ECO:0007669"/>
    <property type="project" value="InterPro"/>
</dbReference>
<feature type="domain" description="DNA2/NAM7 helicase helicase" evidence="2">
    <location>
        <begin position="1116"/>
        <end position="1186"/>
    </location>
</feature>
<dbReference type="Proteomes" id="UP001054945">
    <property type="component" value="Unassembled WGS sequence"/>
</dbReference>
<keyword evidence="4" id="KW-1185">Reference proteome</keyword>
<protein>
    <submittedName>
        <fullName evidence="3">AAA_11 domain-containing protein</fullName>
    </submittedName>
</protein>
<dbReference type="InterPro" id="IPR027417">
    <property type="entry name" value="P-loop_NTPase"/>
</dbReference>
<feature type="region of interest" description="Disordered" evidence="1">
    <location>
        <begin position="783"/>
        <end position="806"/>
    </location>
</feature>
<feature type="region of interest" description="Disordered" evidence="1">
    <location>
        <begin position="324"/>
        <end position="376"/>
    </location>
</feature>
<dbReference type="AlphaFoldDB" id="A0AAV4UIY8"/>
<dbReference type="Pfam" id="PF13086">
    <property type="entry name" value="AAA_11"/>
    <property type="match status" value="1"/>
</dbReference>